<reference evidence="2 3" key="1">
    <citation type="submission" date="2014-06" db="EMBL/GenBank/DDBJ databases">
        <title>Whole Genome Sequences of Three Symbiotic Endozoicomonas Bacteria.</title>
        <authorList>
            <person name="Neave M.J."/>
            <person name="Apprill A."/>
            <person name="Voolstra C.R."/>
        </authorList>
    </citation>
    <scope>NUCLEOTIDE SEQUENCE [LARGE SCALE GENOMIC DNA]</scope>
    <source>
        <strain evidence="2 3">DSM 25634</strain>
    </source>
</reference>
<name>A0A081NCT8_9GAMM</name>
<keyword evidence="3" id="KW-1185">Reference proteome</keyword>
<proteinExistence type="predicted"/>
<dbReference type="Pfam" id="PF03417">
    <property type="entry name" value="AAT"/>
    <property type="match status" value="1"/>
</dbReference>
<dbReference type="Proteomes" id="UP000028073">
    <property type="component" value="Unassembled WGS sequence"/>
</dbReference>
<evidence type="ECO:0000313" key="2">
    <source>
        <dbReference type="EMBL" id="KEQ16261.1"/>
    </source>
</evidence>
<dbReference type="RefSeq" id="WP_034840962.1">
    <property type="nucleotide sequence ID" value="NZ_JOKH01000006.1"/>
</dbReference>
<evidence type="ECO:0000259" key="1">
    <source>
        <dbReference type="Pfam" id="PF03417"/>
    </source>
</evidence>
<dbReference type="AlphaFoldDB" id="A0A081NCT8"/>
<dbReference type="InterPro" id="IPR047801">
    <property type="entry name" value="Peptidase_C45"/>
</dbReference>
<dbReference type="EMBL" id="JOKH01000006">
    <property type="protein sequence ID" value="KEQ16261.1"/>
    <property type="molecule type" value="Genomic_DNA"/>
</dbReference>
<feature type="domain" description="Peptidase C45 hydrolase" evidence="1">
    <location>
        <begin position="106"/>
        <end position="316"/>
    </location>
</feature>
<evidence type="ECO:0000313" key="3">
    <source>
        <dbReference type="Proteomes" id="UP000028073"/>
    </source>
</evidence>
<accession>A0A081NCT8</accession>
<organism evidence="2 3">
    <name type="scientific">Endozoicomonas numazuensis</name>
    <dbReference type="NCBI Taxonomy" id="1137799"/>
    <lineage>
        <taxon>Bacteria</taxon>
        <taxon>Pseudomonadati</taxon>
        <taxon>Pseudomonadota</taxon>
        <taxon>Gammaproteobacteria</taxon>
        <taxon>Oceanospirillales</taxon>
        <taxon>Endozoicomonadaceae</taxon>
        <taxon>Endozoicomonas</taxon>
    </lineage>
</organism>
<dbReference type="Gene3D" id="3.60.60.10">
    <property type="entry name" value="Penicillin V Acylase, Chain A"/>
    <property type="match status" value="1"/>
</dbReference>
<dbReference type="NCBIfam" id="NF040521">
    <property type="entry name" value="C45_proenzyme"/>
    <property type="match status" value="1"/>
</dbReference>
<dbReference type="PANTHER" id="PTHR34180:SF1">
    <property type="entry name" value="BETA-ALANYL-DOPAMINE_CARCININE HYDROLASE"/>
    <property type="match status" value="1"/>
</dbReference>
<dbReference type="OrthoDB" id="8109453at2"/>
<dbReference type="InterPro" id="IPR005079">
    <property type="entry name" value="Peptidase_C45_hydrolase"/>
</dbReference>
<sequence length="332" mass="37391">MMKKLVLNGSAKNRGHIHGEQMREDISEVLDYYRSRFLTDRGKLESHVHLLMQKVLSFRPHYKEEMDAIAAAAGVEPFWIYCINARSELMSSPVECSSVAFPKLGLAGQNWDWAEALEGHLALADIELENGHRFLTMTEPGMLAKIGMNSAGLGVCLNILPAKQKLTGLPVHILLRALLESQSLQEARLLIEEHGAGKASHIMVSDQSETLAVELSPDQPWFQSTEQDSYLHTNHYLQSGQAQPTSSRPCTETRLKRLQETLLYNPELNLKTMRQLLDNNEKPFPVLRAYSYHELTGNGGTLVTLMMDLGKRQMLLREGFDPERGFESYSLA</sequence>
<dbReference type="PANTHER" id="PTHR34180">
    <property type="entry name" value="PEPTIDASE C45"/>
    <property type="match status" value="1"/>
</dbReference>
<dbReference type="Gene3D" id="1.10.10.2120">
    <property type="match status" value="1"/>
</dbReference>
<gene>
    <name evidence="2" type="ORF">GZ78_23905</name>
</gene>
<dbReference type="eggNOG" id="COG4927">
    <property type="taxonomic scope" value="Bacteria"/>
</dbReference>
<dbReference type="InterPro" id="IPR047794">
    <property type="entry name" value="C45_proenzyme-like"/>
</dbReference>
<dbReference type="STRING" id="1137799.GZ78_23905"/>
<protein>
    <recommendedName>
        <fullName evidence="1">Peptidase C45 hydrolase domain-containing protein</fullName>
    </recommendedName>
</protein>
<comment type="caution">
    <text evidence="2">The sequence shown here is derived from an EMBL/GenBank/DDBJ whole genome shotgun (WGS) entry which is preliminary data.</text>
</comment>